<keyword evidence="4" id="KW-1185">Reference proteome</keyword>
<dbReference type="EMBL" id="BLAU01000001">
    <property type="protein sequence ID" value="GET22380.1"/>
    <property type="molecule type" value="Genomic_DNA"/>
</dbReference>
<gene>
    <name evidence="2" type="ORF">CLV93_1216</name>
    <name evidence="1" type="ORF">JCM18694_26260</name>
</gene>
<evidence type="ECO:0000313" key="2">
    <source>
        <dbReference type="EMBL" id="PSK80191.1"/>
    </source>
</evidence>
<accession>A0A2P8C5F3</accession>
<sequence length="61" mass="7203">MPYFKSPHLLPKTKIYTLGTLSGTREHFNHYKIEYHDHQKTINPVIPAVENLQDFRPGDHM</sequence>
<protein>
    <submittedName>
        <fullName evidence="2">Uncharacterized protein</fullName>
    </submittedName>
</protein>
<dbReference type="Proteomes" id="UP000396862">
    <property type="component" value="Unassembled WGS sequence"/>
</dbReference>
<dbReference type="AlphaFoldDB" id="A0A2P8C5F3"/>
<dbReference type="EMBL" id="PYGC01000021">
    <property type="protein sequence ID" value="PSK80191.1"/>
    <property type="molecule type" value="Genomic_DNA"/>
</dbReference>
<name>A0A2P8C5F3_9BACT</name>
<comment type="caution">
    <text evidence="2">The sequence shown here is derived from an EMBL/GenBank/DDBJ whole genome shotgun (WGS) entry which is preliminary data.</text>
</comment>
<proteinExistence type="predicted"/>
<reference evidence="2 3" key="1">
    <citation type="submission" date="2018-03" db="EMBL/GenBank/DDBJ databases">
        <title>Genomic Encyclopedia of Archaeal and Bacterial Type Strains, Phase II (KMG-II): from individual species to whole genera.</title>
        <authorList>
            <person name="Goeker M."/>
        </authorList>
    </citation>
    <scope>NUCLEOTIDE SEQUENCE [LARGE SCALE GENOMIC DNA]</scope>
    <source>
        <strain evidence="2 3">DSM 27267</strain>
    </source>
</reference>
<evidence type="ECO:0000313" key="4">
    <source>
        <dbReference type="Proteomes" id="UP000396862"/>
    </source>
</evidence>
<evidence type="ECO:0000313" key="3">
    <source>
        <dbReference type="Proteomes" id="UP000240621"/>
    </source>
</evidence>
<dbReference type="RefSeq" id="WP_106543962.1">
    <property type="nucleotide sequence ID" value="NZ_BLAU01000001.1"/>
</dbReference>
<dbReference type="OrthoDB" id="7560784at2"/>
<reference evidence="1 4" key="2">
    <citation type="submission" date="2019-10" db="EMBL/GenBank/DDBJ databases">
        <title>Prolixibacter strains distinguished by the presence of nitrate reductase genes were adept at nitrate-dependent anaerobic corrosion of metallic iron and carbon steel.</title>
        <authorList>
            <person name="Iino T."/>
            <person name="Shono N."/>
            <person name="Ito K."/>
            <person name="Nakamura R."/>
            <person name="Sueoka K."/>
            <person name="Harayama S."/>
            <person name="Ohkuma M."/>
        </authorList>
    </citation>
    <scope>NUCLEOTIDE SEQUENCE [LARGE SCALE GENOMIC DNA]</scope>
    <source>
        <strain evidence="1 4">MIC1-1</strain>
    </source>
</reference>
<organism evidence="2 3">
    <name type="scientific">Prolixibacter denitrificans</name>
    <dbReference type="NCBI Taxonomy" id="1541063"/>
    <lineage>
        <taxon>Bacteria</taxon>
        <taxon>Pseudomonadati</taxon>
        <taxon>Bacteroidota</taxon>
        <taxon>Bacteroidia</taxon>
        <taxon>Marinilabiliales</taxon>
        <taxon>Prolixibacteraceae</taxon>
        <taxon>Prolixibacter</taxon>
    </lineage>
</organism>
<dbReference type="Proteomes" id="UP000240621">
    <property type="component" value="Unassembled WGS sequence"/>
</dbReference>
<evidence type="ECO:0000313" key="1">
    <source>
        <dbReference type="EMBL" id="GET22380.1"/>
    </source>
</evidence>